<keyword evidence="3" id="KW-0808">Transferase</keyword>
<dbReference type="PANTHER" id="PTHR34220">
    <property type="entry name" value="SENSOR HISTIDINE KINASE YPDA"/>
    <property type="match status" value="1"/>
</dbReference>
<dbReference type="GO" id="GO:0004673">
    <property type="term" value="F:protein histidine kinase activity"/>
    <property type="evidence" value="ECO:0007669"/>
    <property type="project" value="UniProtKB-EC"/>
</dbReference>
<accession>A0ABW5JB82</accession>
<dbReference type="InterPro" id="IPR036890">
    <property type="entry name" value="HATPase_C_sf"/>
</dbReference>
<sequence>MNFIRRYSVWLHIIGWIIFIIMPFLTSPNNNFNFFRQPGFSSFLLSQLINDFMLIAVFYFNLSFLTPNLFIKKNTLAFVLYLVAIFVFILLLNKFTFETFRRPNFPRIPPQDLSGFRHRMPPPGPMFMPFPFLFRVTISFLLVILASSLLALIKERSIQKEEKQQMALEKTAAELAVLKLQISPHFLFNTLNNIRWLARQKSDMTEDSVVKLSQLLRYMIYQAKYDKVPLVQEINHLQNYVELQKMRLPENNEVKFTYGGNIEQWSIEPLLFIPFVENAFKYGLHSQKESKIEINLKVDGNTLNLFVRNPVFANNFPVNAEDSGIGIQNVEKRLALHYPDRHELNIVNIGGYFSIDLTLILDDVEPKK</sequence>
<dbReference type="InterPro" id="IPR010559">
    <property type="entry name" value="Sig_transdc_His_kin_internal"/>
</dbReference>
<keyword evidence="1" id="KW-0812">Transmembrane</keyword>
<dbReference type="InterPro" id="IPR050640">
    <property type="entry name" value="Bact_2-comp_sensor_kinase"/>
</dbReference>
<evidence type="ECO:0000313" key="4">
    <source>
        <dbReference type="Proteomes" id="UP001597510"/>
    </source>
</evidence>
<dbReference type="Pfam" id="PF06580">
    <property type="entry name" value="His_kinase"/>
    <property type="match status" value="1"/>
</dbReference>
<feature type="domain" description="Signal transduction histidine kinase internal region" evidence="2">
    <location>
        <begin position="173"/>
        <end position="250"/>
    </location>
</feature>
<reference evidence="4" key="1">
    <citation type="journal article" date="2019" name="Int. J. Syst. Evol. Microbiol.">
        <title>The Global Catalogue of Microorganisms (GCM) 10K type strain sequencing project: providing services to taxonomists for standard genome sequencing and annotation.</title>
        <authorList>
            <consortium name="The Broad Institute Genomics Platform"/>
            <consortium name="The Broad Institute Genome Sequencing Center for Infectious Disease"/>
            <person name="Wu L."/>
            <person name="Ma J."/>
        </authorList>
    </citation>
    <scope>NUCLEOTIDE SEQUENCE [LARGE SCALE GENOMIC DNA]</scope>
    <source>
        <strain evidence="4">KCTC 52344</strain>
    </source>
</reference>
<dbReference type="RefSeq" id="WP_340240841.1">
    <property type="nucleotide sequence ID" value="NZ_JBBEWC010000027.1"/>
</dbReference>
<dbReference type="PANTHER" id="PTHR34220:SF7">
    <property type="entry name" value="SENSOR HISTIDINE KINASE YPDA"/>
    <property type="match status" value="1"/>
</dbReference>
<keyword evidence="3" id="KW-0418">Kinase</keyword>
<feature type="transmembrane region" description="Helical" evidence="1">
    <location>
        <begin position="132"/>
        <end position="153"/>
    </location>
</feature>
<proteinExistence type="predicted"/>
<feature type="transmembrane region" description="Helical" evidence="1">
    <location>
        <begin position="45"/>
        <end position="64"/>
    </location>
</feature>
<feature type="transmembrane region" description="Helical" evidence="1">
    <location>
        <begin position="76"/>
        <end position="97"/>
    </location>
</feature>
<evidence type="ECO:0000313" key="3">
    <source>
        <dbReference type="EMBL" id="MFD2522469.1"/>
    </source>
</evidence>
<dbReference type="EC" id="2.7.13.3" evidence="3"/>
<protein>
    <submittedName>
        <fullName evidence="3">Sensor histidine kinase</fullName>
        <ecNumber evidence="3">2.7.13.3</ecNumber>
    </submittedName>
</protein>
<dbReference type="Proteomes" id="UP001597510">
    <property type="component" value="Unassembled WGS sequence"/>
</dbReference>
<keyword evidence="4" id="KW-1185">Reference proteome</keyword>
<keyword evidence="1" id="KW-0472">Membrane</keyword>
<name>A0ABW5JB82_9BACT</name>
<evidence type="ECO:0000259" key="2">
    <source>
        <dbReference type="Pfam" id="PF06580"/>
    </source>
</evidence>
<organism evidence="3 4">
    <name type="scientific">Emticicia soli</name>
    <dbReference type="NCBI Taxonomy" id="2027878"/>
    <lineage>
        <taxon>Bacteria</taxon>
        <taxon>Pseudomonadati</taxon>
        <taxon>Bacteroidota</taxon>
        <taxon>Cytophagia</taxon>
        <taxon>Cytophagales</taxon>
        <taxon>Leadbetterellaceae</taxon>
        <taxon>Emticicia</taxon>
    </lineage>
</organism>
<gene>
    <name evidence="3" type="ORF">ACFSR2_16340</name>
</gene>
<dbReference type="SUPFAM" id="SSF55874">
    <property type="entry name" value="ATPase domain of HSP90 chaperone/DNA topoisomerase II/histidine kinase"/>
    <property type="match status" value="1"/>
</dbReference>
<keyword evidence="1" id="KW-1133">Transmembrane helix</keyword>
<dbReference type="EMBL" id="JBHULC010000020">
    <property type="protein sequence ID" value="MFD2522469.1"/>
    <property type="molecule type" value="Genomic_DNA"/>
</dbReference>
<comment type="caution">
    <text evidence="3">The sequence shown here is derived from an EMBL/GenBank/DDBJ whole genome shotgun (WGS) entry which is preliminary data.</text>
</comment>
<evidence type="ECO:0000256" key="1">
    <source>
        <dbReference type="SAM" id="Phobius"/>
    </source>
</evidence>
<feature type="transmembrane region" description="Helical" evidence="1">
    <location>
        <begin position="7"/>
        <end position="25"/>
    </location>
</feature>